<sequence>MVGGWRPLGPPYKKDVLVKHESRQTPTAAGQLMRMFVPLGLGKT</sequence>
<evidence type="ECO:0000313" key="2">
    <source>
        <dbReference type="Proteomes" id="UP000236732"/>
    </source>
</evidence>
<organism evidence="1 2">
    <name type="scientific">Nonomuraea solani</name>
    <dbReference type="NCBI Taxonomy" id="1144553"/>
    <lineage>
        <taxon>Bacteria</taxon>
        <taxon>Bacillati</taxon>
        <taxon>Actinomycetota</taxon>
        <taxon>Actinomycetes</taxon>
        <taxon>Streptosporangiales</taxon>
        <taxon>Streptosporangiaceae</taxon>
        <taxon>Nonomuraea</taxon>
    </lineage>
</organism>
<dbReference type="Proteomes" id="UP000236732">
    <property type="component" value="Unassembled WGS sequence"/>
</dbReference>
<dbReference type="EMBL" id="FNVT01000004">
    <property type="protein sequence ID" value="SEG75030.1"/>
    <property type="molecule type" value="Genomic_DNA"/>
</dbReference>
<evidence type="ECO:0000313" key="1">
    <source>
        <dbReference type="EMBL" id="SEG75030.1"/>
    </source>
</evidence>
<gene>
    <name evidence="1" type="ORF">SAMN05444920_104236</name>
</gene>
<proteinExistence type="predicted"/>
<keyword evidence="2" id="KW-1185">Reference proteome</keyword>
<name>A0A1H6CPV4_9ACTN</name>
<reference evidence="1 2" key="1">
    <citation type="submission" date="2016-10" db="EMBL/GenBank/DDBJ databases">
        <authorList>
            <person name="de Groot N.N."/>
        </authorList>
    </citation>
    <scope>NUCLEOTIDE SEQUENCE [LARGE SCALE GENOMIC DNA]</scope>
    <source>
        <strain evidence="1 2">CGMCC 4.7037</strain>
    </source>
</reference>
<accession>A0A1H6CPV4</accession>
<dbReference type="AlphaFoldDB" id="A0A1H6CPV4"/>
<protein>
    <submittedName>
        <fullName evidence="1">Uncharacterized protein</fullName>
    </submittedName>
</protein>